<dbReference type="InterPro" id="IPR039422">
    <property type="entry name" value="MarR/SlyA-like"/>
</dbReference>
<dbReference type="SMART" id="SM00347">
    <property type="entry name" value="HTH_MARR"/>
    <property type="match status" value="1"/>
</dbReference>
<feature type="domain" description="HTH marR-type" evidence="1">
    <location>
        <begin position="12"/>
        <end position="148"/>
    </location>
</feature>
<comment type="caution">
    <text evidence="2">The sequence shown here is derived from an EMBL/GenBank/DDBJ whole genome shotgun (WGS) entry which is preliminary data.</text>
</comment>
<dbReference type="InterPro" id="IPR036388">
    <property type="entry name" value="WH-like_DNA-bd_sf"/>
</dbReference>
<dbReference type="EMBL" id="JBHMDG010000029">
    <property type="protein sequence ID" value="MFB9315126.1"/>
    <property type="molecule type" value="Genomic_DNA"/>
</dbReference>
<dbReference type="RefSeq" id="WP_140007287.1">
    <property type="nucleotide sequence ID" value="NZ_JBHMDG010000029.1"/>
</dbReference>
<accession>A0ABV5KEQ8</accession>
<dbReference type="PANTHER" id="PTHR33164">
    <property type="entry name" value="TRANSCRIPTIONAL REGULATOR, MARR FAMILY"/>
    <property type="match status" value="1"/>
</dbReference>
<dbReference type="Pfam" id="PF12802">
    <property type="entry name" value="MarR_2"/>
    <property type="match status" value="1"/>
</dbReference>
<evidence type="ECO:0000313" key="3">
    <source>
        <dbReference type="Proteomes" id="UP001589750"/>
    </source>
</evidence>
<name>A0ABV5KEQ8_9ACTN</name>
<keyword evidence="3" id="KW-1185">Reference proteome</keyword>
<sequence length="154" mass="17112">MTTDEPWLSATQQQVWRRWVAVTGELPARLNRELQATSGLSLSDYDVLVALSEAMDSRLRAGDLATALAWERSRLSHHVRRMVGRDLLAREECADDGRGAWVVLTPTGRDAIAQAAPGHARLVRELVFDDLDDADLAVLDRVLGIALDRTRGRE</sequence>
<evidence type="ECO:0000259" key="1">
    <source>
        <dbReference type="PROSITE" id="PS50995"/>
    </source>
</evidence>
<dbReference type="Proteomes" id="UP001589750">
    <property type="component" value="Unassembled WGS sequence"/>
</dbReference>
<dbReference type="InterPro" id="IPR036390">
    <property type="entry name" value="WH_DNA-bd_sf"/>
</dbReference>
<gene>
    <name evidence="2" type="ORF">ACFFRI_18905</name>
</gene>
<organism evidence="2 3">
    <name type="scientific">Nocardioides plantarum</name>
    <dbReference type="NCBI Taxonomy" id="29299"/>
    <lineage>
        <taxon>Bacteria</taxon>
        <taxon>Bacillati</taxon>
        <taxon>Actinomycetota</taxon>
        <taxon>Actinomycetes</taxon>
        <taxon>Propionibacteriales</taxon>
        <taxon>Nocardioidaceae</taxon>
        <taxon>Nocardioides</taxon>
    </lineage>
</organism>
<evidence type="ECO:0000313" key="2">
    <source>
        <dbReference type="EMBL" id="MFB9315126.1"/>
    </source>
</evidence>
<dbReference type="PROSITE" id="PS50995">
    <property type="entry name" value="HTH_MARR_2"/>
    <property type="match status" value="1"/>
</dbReference>
<dbReference type="Gene3D" id="1.10.10.10">
    <property type="entry name" value="Winged helix-like DNA-binding domain superfamily/Winged helix DNA-binding domain"/>
    <property type="match status" value="1"/>
</dbReference>
<proteinExistence type="predicted"/>
<dbReference type="PANTHER" id="PTHR33164:SF99">
    <property type="entry name" value="MARR FAMILY REGULATORY PROTEIN"/>
    <property type="match status" value="1"/>
</dbReference>
<reference evidence="2 3" key="1">
    <citation type="submission" date="2024-09" db="EMBL/GenBank/DDBJ databases">
        <authorList>
            <person name="Sun Q."/>
            <person name="Mori K."/>
        </authorList>
    </citation>
    <scope>NUCLEOTIDE SEQUENCE [LARGE SCALE GENOMIC DNA]</scope>
    <source>
        <strain evidence="2 3">JCM 9626</strain>
    </source>
</reference>
<protein>
    <submittedName>
        <fullName evidence="2">MarR family winged helix-turn-helix transcriptional regulator</fullName>
    </submittedName>
</protein>
<dbReference type="InterPro" id="IPR000835">
    <property type="entry name" value="HTH_MarR-typ"/>
</dbReference>
<dbReference type="SUPFAM" id="SSF46785">
    <property type="entry name" value="Winged helix' DNA-binding domain"/>
    <property type="match status" value="1"/>
</dbReference>